<keyword evidence="2" id="KW-1185">Reference proteome</keyword>
<dbReference type="STRING" id="91604.ID47_00115"/>
<organism evidence="1 2">
    <name type="scientific">Candidatus Odyssella acanthamoebae</name>
    <dbReference type="NCBI Taxonomy" id="91604"/>
    <lineage>
        <taxon>Bacteria</taxon>
        <taxon>Pseudomonadati</taxon>
        <taxon>Pseudomonadota</taxon>
        <taxon>Alphaproteobacteria</taxon>
        <taxon>Holosporales</taxon>
        <taxon>Candidatus Paracaedibacteraceae</taxon>
        <taxon>Candidatus Odyssella</taxon>
    </lineage>
</organism>
<dbReference type="KEGG" id="paca:ID47_00115"/>
<dbReference type="RefSeq" id="WP_038462622.1">
    <property type="nucleotide sequence ID" value="NZ_CP008941.1"/>
</dbReference>
<dbReference type="eggNOG" id="ENOG5031BJT">
    <property type="taxonomic scope" value="Bacteria"/>
</dbReference>
<gene>
    <name evidence="1" type="ORF">ID47_00115</name>
</gene>
<evidence type="ECO:0000313" key="2">
    <source>
        <dbReference type="Proteomes" id="UP000028926"/>
    </source>
</evidence>
<protein>
    <submittedName>
        <fullName evidence="1">Uncharacterized protein</fullName>
    </submittedName>
</protein>
<accession>A0A077AQQ2</accession>
<reference evidence="1 2" key="1">
    <citation type="submission" date="2014-07" db="EMBL/GenBank/DDBJ databases">
        <title>Comparative genomic insights into amoeba endosymbionts belonging to the families of Holosporaceae and Candidatus Midichloriaceae within Rickettsiales.</title>
        <authorList>
            <person name="Wang Z."/>
            <person name="Wu M."/>
        </authorList>
    </citation>
    <scope>NUCLEOTIDE SEQUENCE [LARGE SCALE GENOMIC DNA]</scope>
    <source>
        <strain evidence="1">PRA3</strain>
    </source>
</reference>
<dbReference type="EMBL" id="CP008941">
    <property type="protein sequence ID" value="AIK95502.1"/>
    <property type="molecule type" value="Genomic_DNA"/>
</dbReference>
<proteinExistence type="predicted"/>
<dbReference type="HOGENOM" id="CLU_157921_0_0_5"/>
<dbReference type="Proteomes" id="UP000028926">
    <property type="component" value="Chromosome"/>
</dbReference>
<evidence type="ECO:0000313" key="1">
    <source>
        <dbReference type="EMBL" id="AIK95502.1"/>
    </source>
</evidence>
<dbReference type="OrthoDB" id="7842901at2"/>
<name>A0A077AQQ2_9PROT</name>
<sequence>MKDKDIFKEFDFVMSAKYAGAITFEDLKEWIYFKLKINDYELPTFMFEILEAEKFYDIPTELTRLILNHCQGEFTQTEHRALYGIAYKRGFYSKENPCELCTEKTALKNLEKNPHILERFKQTFPFIKLERTE</sequence>
<dbReference type="AlphaFoldDB" id="A0A077AQQ2"/>